<dbReference type="InterPro" id="IPR036861">
    <property type="entry name" value="Endochitinase-like_sf"/>
</dbReference>
<proteinExistence type="predicted"/>
<reference evidence="3 4" key="2">
    <citation type="journal article" date="2008" name="Nature">
        <title>The Phaeodactylum genome reveals the evolutionary history of diatom genomes.</title>
        <authorList>
            <person name="Bowler C."/>
            <person name="Allen A.E."/>
            <person name="Badger J.H."/>
            <person name="Grimwood J."/>
            <person name="Jabbari K."/>
            <person name="Kuo A."/>
            <person name="Maheswari U."/>
            <person name="Martens C."/>
            <person name="Maumus F."/>
            <person name="Otillar R.P."/>
            <person name="Rayko E."/>
            <person name="Salamov A."/>
            <person name="Vandepoele K."/>
            <person name="Beszteri B."/>
            <person name="Gruber A."/>
            <person name="Heijde M."/>
            <person name="Katinka M."/>
            <person name="Mock T."/>
            <person name="Valentin K."/>
            <person name="Verret F."/>
            <person name="Berges J.A."/>
            <person name="Brownlee C."/>
            <person name="Cadoret J.P."/>
            <person name="Chiovitti A."/>
            <person name="Choi C.J."/>
            <person name="Coesel S."/>
            <person name="De Martino A."/>
            <person name="Detter J.C."/>
            <person name="Durkin C."/>
            <person name="Falciatore A."/>
            <person name="Fournet J."/>
            <person name="Haruta M."/>
            <person name="Huysman M.J."/>
            <person name="Jenkins B.D."/>
            <person name="Jiroutova K."/>
            <person name="Jorgensen R.E."/>
            <person name="Joubert Y."/>
            <person name="Kaplan A."/>
            <person name="Kroger N."/>
            <person name="Kroth P.G."/>
            <person name="La Roche J."/>
            <person name="Lindquist E."/>
            <person name="Lommer M."/>
            <person name="Martin-Jezequel V."/>
            <person name="Lopez P.J."/>
            <person name="Lucas S."/>
            <person name="Mangogna M."/>
            <person name="McGinnis K."/>
            <person name="Medlin L.K."/>
            <person name="Montsant A."/>
            <person name="Oudot-Le Secq M.P."/>
            <person name="Napoli C."/>
            <person name="Obornik M."/>
            <person name="Parker M.S."/>
            <person name="Petit J.L."/>
            <person name="Porcel B.M."/>
            <person name="Poulsen N."/>
            <person name="Robison M."/>
            <person name="Rychlewski L."/>
            <person name="Rynearson T.A."/>
            <person name="Schmutz J."/>
            <person name="Shapiro H."/>
            <person name="Siaut M."/>
            <person name="Stanley M."/>
            <person name="Sussman M.R."/>
            <person name="Taylor A.R."/>
            <person name="Vardi A."/>
            <person name="von Dassow P."/>
            <person name="Vyverman W."/>
            <person name="Willis A."/>
            <person name="Wyrwicz L.S."/>
            <person name="Rokhsar D.S."/>
            <person name="Weissenbach J."/>
            <person name="Armbrust E.V."/>
            <person name="Green B.R."/>
            <person name="Van de Peer Y."/>
            <person name="Grigoriev I.V."/>
        </authorList>
    </citation>
    <scope>NUCLEOTIDE SEQUENCE [LARGE SCALE GENOMIC DNA]</scope>
    <source>
        <strain evidence="3 4">CCMP1335</strain>
    </source>
</reference>
<keyword evidence="4" id="KW-1185">Reference proteome</keyword>
<organism evidence="3 4">
    <name type="scientific">Thalassiosira pseudonana</name>
    <name type="common">Marine diatom</name>
    <name type="synonym">Cyclotella nana</name>
    <dbReference type="NCBI Taxonomy" id="35128"/>
    <lineage>
        <taxon>Eukaryota</taxon>
        <taxon>Sar</taxon>
        <taxon>Stramenopiles</taxon>
        <taxon>Ochrophyta</taxon>
        <taxon>Bacillariophyta</taxon>
        <taxon>Coscinodiscophyceae</taxon>
        <taxon>Thalassiosirophycidae</taxon>
        <taxon>Thalassiosirales</taxon>
        <taxon>Thalassiosiraceae</taxon>
        <taxon>Thalassiosira</taxon>
    </lineage>
</organism>
<feature type="signal peptide" evidence="2">
    <location>
        <begin position="1"/>
        <end position="22"/>
    </location>
</feature>
<feature type="chain" id="PRO_5002866351" description="Chitin-binding type-1 domain-containing protein" evidence="2">
    <location>
        <begin position="23"/>
        <end position="187"/>
    </location>
</feature>
<evidence type="ECO:0000256" key="1">
    <source>
        <dbReference type="ARBA" id="ARBA00022669"/>
    </source>
</evidence>
<accession>B8C873</accession>
<dbReference type="Proteomes" id="UP000001449">
    <property type="component" value="Chromosome 9"/>
</dbReference>
<dbReference type="GO" id="GO:0008061">
    <property type="term" value="F:chitin binding"/>
    <property type="evidence" value="ECO:0007669"/>
    <property type="project" value="UniProtKB-KW"/>
</dbReference>
<keyword evidence="1" id="KW-0147">Chitin-binding</keyword>
<dbReference type="Gene3D" id="3.30.60.10">
    <property type="entry name" value="Endochitinase-like"/>
    <property type="match status" value="1"/>
</dbReference>
<gene>
    <name evidence="3" type="ORF">THAPSDRAFT_23986</name>
</gene>
<dbReference type="HOGENOM" id="CLU_1450442_0_0_1"/>
<dbReference type="RefSeq" id="XP_002292462.1">
    <property type="nucleotide sequence ID" value="XM_002292426.1"/>
</dbReference>
<evidence type="ECO:0000256" key="2">
    <source>
        <dbReference type="SAM" id="SignalP"/>
    </source>
</evidence>
<keyword evidence="2" id="KW-0732">Signal</keyword>
<reference evidence="3 4" key="1">
    <citation type="journal article" date="2004" name="Science">
        <title>The genome of the diatom Thalassiosira pseudonana: ecology, evolution, and metabolism.</title>
        <authorList>
            <person name="Armbrust E.V."/>
            <person name="Berges J.A."/>
            <person name="Bowler C."/>
            <person name="Green B.R."/>
            <person name="Martinez D."/>
            <person name="Putnam N.H."/>
            <person name="Zhou S."/>
            <person name="Allen A.E."/>
            <person name="Apt K.E."/>
            <person name="Bechner M."/>
            <person name="Brzezinski M.A."/>
            <person name="Chaal B.K."/>
            <person name="Chiovitti A."/>
            <person name="Davis A.K."/>
            <person name="Demarest M.S."/>
            <person name="Detter J.C."/>
            <person name="Glavina T."/>
            <person name="Goodstein D."/>
            <person name="Hadi M.Z."/>
            <person name="Hellsten U."/>
            <person name="Hildebrand M."/>
            <person name="Jenkins B.D."/>
            <person name="Jurka J."/>
            <person name="Kapitonov V.V."/>
            <person name="Kroger N."/>
            <person name="Lau W.W."/>
            <person name="Lane T.W."/>
            <person name="Larimer F.W."/>
            <person name="Lippmeier J.C."/>
            <person name="Lucas S."/>
            <person name="Medina M."/>
            <person name="Montsant A."/>
            <person name="Obornik M."/>
            <person name="Parker M.S."/>
            <person name="Palenik B."/>
            <person name="Pazour G.J."/>
            <person name="Richardson P.M."/>
            <person name="Rynearson T.A."/>
            <person name="Saito M.A."/>
            <person name="Schwartz D.C."/>
            <person name="Thamatrakoln K."/>
            <person name="Valentin K."/>
            <person name="Vardi A."/>
            <person name="Wilkerson F.P."/>
            <person name="Rokhsar D.S."/>
        </authorList>
    </citation>
    <scope>NUCLEOTIDE SEQUENCE [LARGE SCALE GENOMIC DNA]</scope>
    <source>
        <strain evidence="3 4">CCMP1335</strain>
    </source>
</reference>
<dbReference type="AlphaFoldDB" id="B8C873"/>
<dbReference type="InParanoid" id="B8C873"/>
<evidence type="ECO:0000313" key="4">
    <source>
        <dbReference type="Proteomes" id="UP000001449"/>
    </source>
</evidence>
<name>B8C873_THAPS</name>
<dbReference type="PaxDb" id="35128-Thaps23986"/>
<dbReference type="EMBL" id="CM000645">
    <property type="protein sequence ID" value="EED90437.1"/>
    <property type="molecule type" value="Genomic_DNA"/>
</dbReference>
<dbReference type="KEGG" id="tps:THAPSDRAFT_23986"/>
<dbReference type="GeneID" id="7443552"/>
<evidence type="ECO:0008006" key="5">
    <source>
        <dbReference type="Google" id="ProtNLM"/>
    </source>
</evidence>
<evidence type="ECO:0000313" key="3">
    <source>
        <dbReference type="EMBL" id="EED90437.1"/>
    </source>
</evidence>
<sequence>MVLSNSLVLLLSGGGLIYRATAANCGAALGGVLCSEPSHCCSEYGYCGIGDESDHDTGGGWSDLVQGEVMQTTGCSSSATTVPHTTTTSTAGTTTQVATTTTTTATATVGTTTTTPQCIPRGINPGSASCDACCSGKCKVNATMSLRSPELKATLTIRYASSNVNCIQNSPLRLAHEVTLGGPSPDL</sequence>
<protein>
    <recommendedName>
        <fullName evidence="5">Chitin-binding type-1 domain-containing protein</fullName>
    </recommendedName>
</protein>